<dbReference type="EMBL" id="UYYA01003829">
    <property type="protein sequence ID" value="VDM56354.1"/>
    <property type="molecule type" value="Genomic_DNA"/>
</dbReference>
<reference evidence="4" key="1">
    <citation type="submission" date="2016-04" db="UniProtKB">
        <authorList>
            <consortium name="WormBaseParasite"/>
        </authorList>
    </citation>
    <scope>IDENTIFICATION</scope>
</reference>
<organism evidence="4">
    <name type="scientific">Angiostrongylus costaricensis</name>
    <name type="common">Nematode worm</name>
    <dbReference type="NCBI Taxonomy" id="334426"/>
    <lineage>
        <taxon>Eukaryota</taxon>
        <taxon>Metazoa</taxon>
        <taxon>Ecdysozoa</taxon>
        <taxon>Nematoda</taxon>
        <taxon>Chromadorea</taxon>
        <taxon>Rhabditida</taxon>
        <taxon>Rhabditina</taxon>
        <taxon>Rhabditomorpha</taxon>
        <taxon>Strongyloidea</taxon>
        <taxon>Metastrongylidae</taxon>
        <taxon>Angiostrongylus</taxon>
    </lineage>
</organism>
<reference evidence="2 3" key="2">
    <citation type="submission" date="2018-11" db="EMBL/GenBank/DDBJ databases">
        <authorList>
            <consortium name="Pathogen Informatics"/>
        </authorList>
    </citation>
    <scope>NUCLEOTIDE SEQUENCE [LARGE SCALE GENOMIC DNA]</scope>
    <source>
        <strain evidence="2 3">Costa Rica</strain>
    </source>
</reference>
<name>A0A158PG35_ANGCS</name>
<proteinExistence type="predicted"/>
<gene>
    <name evidence="2" type="ORF">ACOC_LOCUS4769</name>
</gene>
<accession>A0A158PG35</accession>
<dbReference type="OMA" id="VCWMERV"/>
<feature type="region of interest" description="Disordered" evidence="1">
    <location>
        <begin position="122"/>
        <end position="189"/>
    </location>
</feature>
<feature type="region of interest" description="Disordered" evidence="1">
    <location>
        <begin position="1"/>
        <end position="89"/>
    </location>
</feature>
<dbReference type="OrthoDB" id="5873565at2759"/>
<feature type="compositionally biased region" description="Polar residues" evidence="1">
    <location>
        <begin position="27"/>
        <end position="46"/>
    </location>
</feature>
<evidence type="ECO:0000313" key="2">
    <source>
        <dbReference type="EMBL" id="VDM56354.1"/>
    </source>
</evidence>
<sequence>MEVRRKPPGRGGSHQRGAQRGQRGGQKSRTTSRSTSENIVTPQVTKGSRLEGRVSGLPFEVNSSSRRGRGNGGVRAQQNRRVTTTSNGELKLNVKMQNESRSADKYEIKRLLRKLVNRVEQLERKERQQKRKASNETKTATPGAEPKLEHSTNSEVAFESIDAKPTSKSIEEDVVTNTKNSSESPKRADANQNIIKLVEEKVLQIQMS</sequence>
<evidence type="ECO:0000313" key="3">
    <source>
        <dbReference type="Proteomes" id="UP000267027"/>
    </source>
</evidence>
<keyword evidence="3" id="KW-1185">Reference proteome</keyword>
<protein>
    <submittedName>
        <fullName evidence="4">FoP_duplication domain-containing protein</fullName>
    </submittedName>
</protein>
<dbReference type="WBParaSite" id="ACOC_0000476801-mRNA-1">
    <property type="protein sequence ID" value="ACOC_0000476801-mRNA-1"/>
    <property type="gene ID" value="ACOC_0000476801"/>
</dbReference>
<evidence type="ECO:0000313" key="4">
    <source>
        <dbReference type="WBParaSite" id="ACOC_0000476801-mRNA-1"/>
    </source>
</evidence>
<evidence type="ECO:0000256" key="1">
    <source>
        <dbReference type="SAM" id="MobiDB-lite"/>
    </source>
</evidence>
<dbReference type="AlphaFoldDB" id="A0A158PG35"/>
<dbReference type="Proteomes" id="UP000267027">
    <property type="component" value="Unassembled WGS sequence"/>
</dbReference>